<evidence type="ECO:0000259" key="4">
    <source>
        <dbReference type="PROSITE" id="PS51898"/>
    </source>
</evidence>
<keyword evidence="3" id="KW-0233">DNA recombination</keyword>
<evidence type="ECO:0000313" key="5">
    <source>
        <dbReference type="EMBL" id="TVM33670.1"/>
    </source>
</evidence>
<comment type="caution">
    <text evidence="5">The sequence shown here is derived from an EMBL/GenBank/DDBJ whole genome shotgun (WGS) entry which is preliminary data.</text>
</comment>
<dbReference type="GO" id="GO:0015074">
    <property type="term" value="P:DNA integration"/>
    <property type="evidence" value="ECO:0007669"/>
    <property type="project" value="InterPro"/>
</dbReference>
<gene>
    <name evidence="5" type="ORF">DQK91_10605</name>
</gene>
<dbReference type="InterPro" id="IPR050090">
    <property type="entry name" value="Tyrosine_recombinase_XerCD"/>
</dbReference>
<dbReference type="Gene3D" id="1.10.150.130">
    <property type="match status" value="1"/>
</dbReference>
<dbReference type="Proteomes" id="UP000434052">
    <property type="component" value="Unassembled WGS sequence"/>
</dbReference>
<protein>
    <submittedName>
        <fullName evidence="5">Site-specific integrase</fullName>
    </submittedName>
</protein>
<dbReference type="GO" id="GO:0003677">
    <property type="term" value="F:DNA binding"/>
    <property type="evidence" value="ECO:0007669"/>
    <property type="project" value="UniProtKB-KW"/>
</dbReference>
<dbReference type="PROSITE" id="PS51898">
    <property type="entry name" value="TYR_RECOMBINASE"/>
    <property type="match status" value="1"/>
</dbReference>
<evidence type="ECO:0000256" key="1">
    <source>
        <dbReference type="ARBA" id="ARBA00008857"/>
    </source>
</evidence>
<dbReference type="PANTHER" id="PTHR30349">
    <property type="entry name" value="PHAGE INTEGRASE-RELATED"/>
    <property type="match status" value="1"/>
</dbReference>
<dbReference type="InterPro" id="IPR010998">
    <property type="entry name" value="Integrase_recombinase_N"/>
</dbReference>
<dbReference type="EMBL" id="QMIF01000006">
    <property type="protein sequence ID" value="TVM33670.1"/>
    <property type="molecule type" value="Genomic_DNA"/>
</dbReference>
<dbReference type="InterPro" id="IPR013762">
    <property type="entry name" value="Integrase-like_cat_sf"/>
</dbReference>
<dbReference type="Gene3D" id="1.10.443.10">
    <property type="entry name" value="Intergrase catalytic core"/>
    <property type="match status" value="1"/>
</dbReference>
<dbReference type="PANTHER" id="PTHR30349:SF41">
    <property type="entry name" value="INTEGRASE_RECOMBINASE PROTEIN MJ0367-RELATED"/>
    <property type="match status" value="1"/>
</dbReference>
<comment type="similarity">
    <text evidence="1">Belongs to the 'phage' integrase family.</text>
</comment>
<dbReference type="CDD" id="cd00796">
    <property type="entry name" value="INT_Rci_Hp1_C"/>
    <property type="match status" value="1"/>
</dbReference>
<proteinExistence type="inferred from homology"/>
<dbReference type="AlphaFoldDB" id="A0A6P1ZFY1"/>
<evidence type="ECO:0000256" key="2">
    <source>
        <dbReference type="ARBA" id="ARBA00023125"/>
    </source>
</evidence>
<dbReference type="InterPro" id="IPR053876">
    <property type="entry name" value="Phage_int_M"/>
</dbReference>
<keyword evidence="2" id="KW-0238">DNA-binding</keyword>
<name>A0A6P1ZFY1_9BACT</name>
<reference evidence="5 6" key="1">
    <citation type="submission" date="2018-06" db="EMBL/GenBank/DDBJ databases">
        <title>Complete genome of Desulfovibrio marinus P48SEP.</title>
        <authorList>
            <person name="Crispim J.S."/>
            <person name="Vidigal P.M.P."/>
            <person name="Silva L.C.F."/>
            <person name="Araujo L.C."/>
            <person name="Laguardia C.N."/>
            <person name="Dias R.S."/>
            <person name="Sousa M.P."/>
            <person name="Paula S.O."/>
            <person name="Silva C."/>
        </authorList>
    </citation>
    <scope>NUCLEOTIDE SEQUENCE [LARGE SCALE GENOMIC DNA]</scope>
    <source>
        <strain evidence="5 6">P48SEP</strain>
    </source>
</reference>
<dbReference type="RefSeq" id="WP_144305334.1">
    <property type="nucleotide sequence ID" value="NZ_QMIF01000006.1"/>
</dbReference>
<evidence type="ECO:0000313" key="6">
    <source>
        <dbReference type="Proteomes" id="UP000434052"/>
    </source>
</evidence>
<dbReference type="Pfam" id="PF22022">
    <property type="entry name" value="Phage_int_M"/>
    <property type="match status" value="1"/>
</dbReference>
<feature type="domain" description="Tyr recombinase" evidence="4">
    <location>
        <begin position="166"/>
        <end position="337"/>
    </location>
</feature>
<dbReference type="InterPro" id="IPR011010">
    <property type="entry name" value="DNA_brk_join_enz"/>
</dbReference>
<organism evidence="5 6">
    <name type="scientific">Oceanidesulfovibrio marinus</name>
    <dbReference type="NCBI Taxonomy" id="370038"/>
    <lineage>
        <taxon>Bacteria</taxon>
        <taxon>Pseudomonadati</taxon>
        <taxon>Thermodesulfobacteriota</taxon>
        <taxon>Desulfovibrionia</taxon>
        <taxon>Desulfovibrionales</taxon>
        <taxon>Desulfovibrionaceae</taxon>
        <taxon>Oceanidesulfovibrio</taxon>
    </lineage>
</organism>
<dbReference type="Pfam" id="PF00589">
    <property type="entry name" value="Phage_integrase"/>
    <property type="match status" value="1"/>
</dbReference>
<dbReference type="OrthoDB" id="5418320at2"/>
<sequence length="342" mass="39359">MSVQKRPNGTYYVHHRDYEGKKNWTKTMGKGPDAYAAAQELDALIKDKKRQLRNPTLVTSIQEVVYLDDLAGLYYKDRKAAGWKKWFDHWCQIMNRRILPKLAQIPVKHLTQDTLVGFILNEFPKASQTTHGNYLSYLKMMFNWGVQRGYIEKNPLAYWKRRVTPQKELTLTLEDINKIRAVAPPHTALGIEFVANTGVRPGPSELLALKWSNIQWEQSAVRVFAEKTQKWRTIPLKPEFLDKLRAEKELSNSDFIISFRDKQVSTIHHSFRLACRKVEVPDEVVLYDIRHWFCSTLLSQGVPVKTVSVLMGHASAKMTLDRYAHVIIGDADKAIAQLPSLG</sequence>
<dbReference type="SUPFAM" id="SSF56349">
    <property type="entry name" value="DNA breaking-rejoining enzymes"/>
    <property type="match status" value="1"/>
</dbReference>
<dbReference type="InterPro" id="IPR002104">
    <property type="entry name" value="Integrase_catalytic"/>
</dbReference>
<accession>A0A6P1ZFY1</accession>
<dbReference type="GO" id="GO:0006310">
    <property type="term" value="P:DNA recombination"/>
    <property type="evidence" value="ECO:0007669"/>
    <property type="project" value="UniProtKB-KW"/>
</dbReference>
<evidence type="ECO:0000256" key="3">
    <source>
        <dbReference type="ARBA" id="ARBA00023172"/>
    </source>
</evidence>